<keyword evidence="4" id="KW-1185">Reference proteome</keyword>
<evidence type="ECO:0000313" key="4">
    <source>
        <dbReference type="Proteomes" id="UP001151760"/>
    </source>
</evidence>
<dbReference type="Proteomes" id="UP001151760">
    <property type="component" value="Unassembled WGS sequence"/>
</dbReference>
<evidence type="ECO:0000256" key="2">
    <source>
        <dbReference type="SAM" id="SignalP"/>
    </source>
</evidence>
<feature type="signal peptide" evidence="2">
    <location>
        <begin position="1"/>
        <end position="18"/>
    </location>
</feature>
<proteinExistence type="predicted"/>
<feature type="compositionally biased region" description="Basic and acidic residues" evidence="1">
    <location>
        <begin position="177"/>
        <end position="194"/>
    </location>
</feature>
<dbReference type="EMBL" id="BQNB010014444">
    <property type="protein sequence ID" value="GJT28250.1"/>
    <property type="molecule type" value="Genomic_DNA"/>
</dbReference>
<feature type="region of interest" description="Disordered" evidence="1">
    <location>
        <begin position="152"/>
        <end position="223"/>
    </location>
</feature>
<keyword evidence="2" id="KW-0732">Signal</keyword>
<reference evidence="3" key="1">
    <citation type="journal article" date="2022" name="Int. J. Mol. Sci.">
        <title>Draft Genome of Tanacetum Coccineum: Genomic Comparison of Closely Related Tanacetum-Family Plants.</title>
        <authorList>
            <person name="Yamashiro T."/>
            <person name="Shiraishi A."/>
            <person name="Nakayama K."/>
            <person name="Satake H."/>
        </authorList>
    </citation>
    <scope>NUCLEOTIDE SEQUENCE</scope>
</reference>
<accession>A0ABQ5CMK6</accession>
<reference evidence="3" key="2">
    <citation type="submission" date="2022-01" db="EMBL/GenBank/DDBJ databases">
        <authorList>
            <person name="Yamashiro T."/>
            <person name="Shiraishi A."/>
            <person name="Satake H."/>
            <person name="Nakayama K."/>
        </authorList>
    </citation>
    <scope>NUCLEOTIDE SEQUENCE</scope>
</reference>
<sequence length="223" mass="25976">MILNLVLNGLLVWPTVDEENGTTRTKKYKELSVAEKLQADCDLKATNIVLQVLPPDVYAIVNLMQGTKLSLQEKECKLYDEFDKFSFVKGETLLLPEWSKFVTSVKLDRDLHTTNFDQLYSYLEQHEAHANETRLLHERYWYEIDIQEQDKNKATNDKTKHGMEKTKSNQSQRSGYHQKDRNPSQNDKTEHGMEKTVQNQGQSPKMPKSESILKNQQSNRSRN</sequence>
<protein>
    <submittedName>
        <fullName evidence="3">Uncharacterized protein</fullName>
    </submittedName>
</protein>
<comment type="caution">
    <text evidence="3">The sequence shown here is derived from an EMBL/GenBank/DDBJ whole genome shotgun (WGS) entry which is preliminary data.</text>
</comment>
<organism evidence="3 4">
    <name type="scientific">Tanacetum coccineum</name>
    <dbReference type="NCBI Taxonomy" id="301880"/>
    <lineage>
        <taxon>Eukaryota</taxon>
        <taxon>Viridiplantae</taxon>
        <taxon>Streptophyta</taxon>
        <taxon>Embryophyta</taxon>
        <taxon>Tracheophyta</taxon>
        <taxon>Spermatophyta</taxon>
        <taxon>Magnoliopsida</taxon>
        <taxon>eudicotyledons</taxon>
        <taxon>Gunneridae</taxon>
        <taxon>Pentapetalae</taxon>
        <taxon>asterids</taxon>
        <taxon>campanulids</taxon>
        <taxon>Asterales</taxon>
        <taxon>Asteraceae</taxon>
        <taxon>Asteroideae</taxon>
        <taxon>Anthemideae</taxon>
        <taxon>Anthemidinae</taxon>
        <taxon>Tanacetum</taxon>
    </lineage>
</organism>
<name>A0ABQ5CMK6_9ASTR</name>
<feature type="compositionally biased region" description="Basic and acidic residues" evidence="1">
    <location>
        <begin position="152"/>
        <end position="167"/>
    </location>
</feature>
<feature type="chain" id="PRO_5046141698" evidence="2">
    <location>
        <begin position="19"/>
        <end position="223"/>
    </location>
</feature>
<gene>
    <name evidence="3" type="ORF">Tco_0908525</name>
</gene>
<evidence type="ECO:0000313" key="3">
    <source>
        <dbReference type="EMBL" id="GJT28250.1"/>
    </source>
</evidence>
<feature type="compositionally biased region" description="Polar residues" evidence="1">
    <location>
        <begin position="212"/>
        <end position="223"/>
    </location>
</feature>
<evidence type="ECO:0000256" key="1">
    <source>
        <dbReference type="SAM" id="MobiDB-lite"/>
    </source>
</evidence>